<dbReference type="PIRSF" id="PIRSF036480">
    <property type="entry name" value="FormyFH4_hydr"/>
    <property type="match status" value="1"/>
</dbReference>
<comment type="function">
    <text evidence="3">Catalyzes the hydrolysis of 10-formyltetrahydrofolate (formyl-FH4) to formate and tetrahydrofolate (FH4).</text>
</comment>
<gene>
    <name evidence="3 6" type="primary">purU</name>
    <name evidence="6" type="ORF">EFK50_21165</name>
</gene>
<comment type="similarity">
    <text evidence="3">Belongs to the PurU family.</text>
</comment>
<evidence type="ECO:0000256" key="4">
    <source>
        <dbReference type="NCBIfam" id="TIGR00655"/>
    </source>
</evidence>
<evidence type="ECO:0000256" key="1">
    <source>
        <dbReference type="ARBA" id="ARBA00022563"/>
    </source>
</evidence>
<evidence type="ECO:0000313" key="7">
    <source>
        <dbReference type="Proteomes" id="UP000267128"/>
    </source>
</evidence>
<dbReference type="EMBL" id="RJSE01000009">
    <property type="protein sequence ID" value="RNL60800.1"/>
    <property type="molecule type" value="Genomic_DNA"/>
</dbReference>
<dbReference type="Gene3D" id="3.30.70.260">
    <property type="match status" value="1"/>
</dbReference>
<dbReference type="InterPro" id="IPR045865">
    <property type="entry name" value="ACT-like_dom_sf"/>
</dbReference>
<comment type="caution">
    <text evidence="6">The sequence shown here is derived from an EMBL/GenBank/DDBJ whole genome shotgun (WGS) entry which is preliminary data.</text>
</comment>
<dbReference type="Proteomes" id="UP000267128">
    <property type="component" value="Unassembled WGS sequence"/>
</dbReference>
<dbReference type="SUPFAM" id="SSF53328">
    <property type="entry name" value="Formyltransferase"/>
    <property type="match status" value="1"/>
</dbReference>
<dbReference type="InterPro" id="IPR002376">
    <property type="entry name" value="Formyl_transf_N"/>
</dbReference>
<comment type="catalytic activity">
    <reaction evidence="3">
        <text>(6R)-10-formyltetrahydrofolate + H2O = (6S)-5,6,7,8-tetrahydrofolate + formate + H(+)</text>
        <dbReference type="Rhea" id="RHEA:19833"/>
        <dbReference type="ChEBI" id="CHEBI:15377"/>
        <dbReference type="ChEBI" id="CHEBI:15378"/>
        <dbReference type="ChEBI" id="CHEBI:15740"/>
        <dbReference type="ChEBI" id="CHEBI:57453"/>
        <dbReference type="ChEBI" id="CHEBI:195366"/>
        <dbReference type="EC" id="3.5.1.10"/>
    </reaction>
</comment>
<name>A0A3N0CBI4_9ACTN</name>
<protein>
    <recommendedName>
        <fullName evidence="3 4">Formyltetrahydrofolate deformylase</fullName>
        <ecNumber evidence="3 4">3.5.1.10</ecNumber>
    </recommendedName>
    <alternativeName>
        <fullName evidence="3">Formyl-FH(4) hydrolase</fullName>
    </alternativeName>
</protein>
<keyword evidence="7" id="KW-1185">Reference proteome</keyword>
<organism evidence="6 7">
    <name type="scientific">Nocardioides marmoriginsengisoli</name>
    <dbReference type="NCBI Taxonomy" id="661483"/>
    <lineage>
        <taxon>Bacteria</taxon>
        <taxon>Bacillati</taxon>
        <taxon>Actinomycetota</taxon>
        <taxon>Actinomycetes</taxon>
        <taxon>Propionibacteriales</taxon>
        <taxon>Nocardioidaceae</taxon>
        <taxon>Nocardioides</taxon>
    </lineage>
</organism>
<dbReference type="RefSeq" id="WP_123229553.1">
    <property type="nucleotide sequence ID" value="NZ_RJSE01000009.1"/>
</dbReference>
<dbReference type="NCBIfam" id="TIGR00655">
    <property type="entry name" value="PurU"/>
    <property type="match status" value="1"/>
</dbReference>
<keyword evidence="1 3" id="KW-0554">One-carbon metabolism</keyword>
<dbReference type="PANTHER" id="PTHR42706">
    <property type="entry name" value="FORMYLTETRAHYDROFOLATE DEFORMYLASE"/>
    <property type="match status" value="1"/>
</dbReference>
<dbReference type="SUPFAM" id="SSF55021">
    <property type="entry name" value="ACT-like"/>
    <property type="match status" value="1"/>
</dbReference>
<accession>A0A3N0CBI4</accession>
<dbReference type="EC" id="3.5.1.10" evidence="3 4"/>
<dbReference type="AlphaFoldDB" id="A0A3N0CBI4"/>
<dbReference type="GO" id="GO:0006189">
    <property type="term" value="P:'de novo' IMP biosynthetic process"/>
    <property type="evidence" value="ECO:0007669"/>
    <property type="project" value="UniProtKB-UniRule"/>
</dbReference>
<dbReference type="InterPro" id="IPR004810">
    <property type="entry name" value="PurU"/>
</dbReference>
<evidence type="ECO:0000313" key="6">
    <source>
        <dbReference type="EMBL" id="RNL60800.1"/>
    </source>
</evidence>
<dbReference type="PANTHER" id="PTHR42706:SF1">
    <property type="entry name" value="FORMYLTETRAHYDROFOLATE DEFORMYLASE 2, MITOCHONDRIAL"/>
    <property type="match status" value="1"/>
</dbReference>
<dbReference type="HAMAP" id="MF_01927">
    <property type="entry name" value="PurU"/>
    <property type="match status" value="1"/>
</dbReference>
<dbReference type="CDD" id="cd04875">
    <property type="entry name" value="ACT_F4HF-DF"/>
    <property type="match status" value="1"/>
</dbReference>
<keyword evidence="3" id="KW-0658">Purine biosynthesis</keyword>
<dbReference type="Pfam" id="PF00551">
    <property type="entry name" value="Formyl_trans_N"/>
    <property type="match status" value="1"/>
</dbReference>
<dbReference type="PRINTS" id="PR01575">
    <property type="entry name" value="FFH4HYDRLASE"/>
</dbReference>
<reference evidence="6 7" key="1">
    <citation type="submission" date="2018-11" db="EMBL/GenBank/DDBJ databases">
        <authorList>
            <person name="Li F."/>
        </authorList>
    </citation>
    <scope>NUCLEOTIDE SEQUENCE [LARGE SCALE GENOMIC DNA]</scope>
    <source>
        <strain evidence="6 7">Gsoil 097</strain>
    </source>
</reference>
<dbReference type="InterPro" id="IPR002912">
    <property type="entry name" value="ACT_dom"/>
</dbReference>
<dbReference type="InterPro" id="IPR044074">
    <property type="entry name" value="PurU_ACT"/>
</dbReference>
<dbReference type="OrthoDB" id="9806170at2"/>
<dbReference type="GO" id="GO:0006730">
    <property type="term" value="P:one-carbon metabolic process"/>
    <property type="evidence" value="ECO:0007669"/>
    <property type="project" value="UniProtKB-KW"/>
</dbReference>
<dbReference type="Gene3D" id="3.40.50.170">
    <property type="entry name" value="Formyl transferase, N-terminal domain"/>
    <property type="match status" value="1"/>
</dbReference>
<dbReference type="PROSITE" id="PS51671">
    <property type="entry name" value="ACT"/>
    <property type="match status" value="1"/>
</dbReference>
<dbReference type="CDD" id="cd08648">
    <property type="entry name" value="FMT_core_Formyl-FH4-Hydrolase_C"/>
    <property type="match status" value="1"/>
</dbReference>
<proteinExistence type="inferred from homology"/>
<evidence type="ECO:0000256" key="3">
    <source>
        <dbReference type="HAMAP-Rule" id="MF_01927"/>
    </source>
</evidence>
<evidence type="ECO:0000259" key="5">
    <source>
        <dbReference type="PROSITE" id="PS51671"/>
    </source>
</evidence>
<sequence length="299" mass="33163">MSESTLTAPQRKTEPDAGGLVITLSCADRPGIVRAVVDFFFRNGCDIVESNQFGEPSSGLFFMRVQMRTGDSTPALAELEAAFAPIAAEFAMDYEISDLGRPVRLLLMVSKFDHCLQDLLYRWSSGLLPAEIPVIVSNHPDLEPLAARHGIEFRHIPVTKETKAAAEAELLAIVEEHDVDLVVLARYMQILSEDLCKELDGRAINIHHSFLPSFKGANPYRQAHERGVKLVGATAHYVTSDLDEGPIIEQNVARVDHQASVQDLVALGRDTESHTLARAVLWHVQRRVLLNGHRTVVFR</sequence>
<evidence type="ECO:0000256" key="2">
    <source>
        <dbReference type="ARBA" id="ARBA00022801"/>
    </source>
</evidence>
<dbReference type="GO" id="GO:0008864">
    <property type="term" value="F:formyltetrahydrofolate deformylase activity"/>
    <property type="evidence" value="ECO:0007669"/>
    <property type="project" value="UniProtKB-UniRule"/>
</dbReference>
<feature type="active site" evidence="3">
    <location>
        <position position="243"/>
    </location>
</feature>
<comment type="pathway">
    <text evidence="3">Purine metabolism; IMP biosynthesis via de novo pathway; formate from 10-formyl-5,6,7,8-tetrahydrofolate: step 1/1.</text>
</comment>
<dbReference type="NCBIfam" id="NF004684">
    <property type="entry name" value="PRK06027.1"/>
    <property type="match status" value="1"/>
</dbReference>
<dbReference type="Pfam" id="PF13740">
    <property type="entry name" value="ACT_6"/>
    <property type="match status" value="1"/>
</dbReference>
<dbReference type="InterPro" id="IPR041729">
    <property type="entry name" value="Formyl-FH4-Hydrolase_C"/>
</dbReference>
<dbReference type="InterPro" id="IPR036477">
    <property type="entry name" value="Formyl_transf_N_sf"/>
</dbReference>
<feature type="domain" description="ACT" evidence="5">
    <location>
        <begin position="21"/>
        <end position="101"/>
    </location>
</feature>
<dbReference type="UniPathway" id="UPA00074">
    <property type="reaction ID" value="UER00170"/>
</dbReference>
<keyword evidence="2 3" id="KW-0378">Hydrolase</keyword>